<dbReference type="RefSeq" id="WP_055463033.1">
    <property type="nucleotide sequence ID" value="NZ_CYHG01000005.1"/>
</dbReference>
<dbReference type="STRING" id="1137284.GCA_001418205_01942"/>
<dbReference type="OrthoDB" id="5431366at2"/>
<dbReference type="AlphaFoldDB" id="A0A0K6ILA5"/>
<dbReference type="InterPro" id="IPR028943">
    <property type="entry name" value="ZorC_EH_Signature_dom"/>
</dbReference>
<feature type="domain" description="Zorya protein ZorC EH" evidence="1">
    <location>
        <begin position="61"/>
        <end position="465"/>
    </location>
</feature>
<evidence type="ECO:0000313" key="3">
    <source>
        <dbReference type="Proteomes" id="UP000182769"/>
    </source>
</evidence>
<proteinExistence type="predicted"/>
<protein>
    <submittedName>
        <fullName evidence="2">EH_Signature domain</fullName>
    </submittedName>
</protein>
<evidence type="ECO:0000259" key="1">
    <source>
        <dbReference type="Pfam" id="PF15611"/>
    </source>
</evidence>
<sequence>MLQLPSIPKLHDAQWEKVTEQWGKLTANTKKIADGAGQSQEFKALEEGVRRLVLQGDFEQVKKILRKRRGVRVLTQLWIDNDEVRKSSFNESFISFIQEQHPKLGMSSLMNLISLLYRYFDDLNIGSAFHKLTAWLSQQIDMRLKDRKRSSDTILSVLHQHKSWLFDMTAPKAVVDLAKKNHLDLNDQLKQLRLSELPQGRFLNICHAQYYLETLRDIPLGEDHEILSELSKTEVAGMPFEDGKRIGHIALEIIIDRSGGAPSSVWQNFVLDLAGDPRIASTAKNYREWWMPIGENRIKTVTSWLAKEDLRLFLGAIEEYGKQSGDEALNRMFPARKKFLEGLYEHGIIRNTRLMLGNSAASTVKKVLGKSMTTNFIKLSDSSMNDKAVIYLDCGDFHIVEGSHAFKLWIYMGLPSARLSDYSLKKLSHSDLTTGFVRDFNNAYDEGSYKAITHSPTTWQRNAIEFLAENGVELDLEKVLSREDYQVYLRRFGTPVVKKIKTEASKTLEAQILRILETKSPIKAKGLVNAMLSEFGLVIERSKINSILYSLRSEGKAVLDSEYFWSLPEDH</sequence>
<accession>A0A0K6ILA5</accession>
<dbReference type="Pfam" id="PF15611">
    <property type="entry name" value="EH_Signature"/>
    <property type="match status" value="1"/>
</dbReference>
<gene>
    <name evidence="2" type="ORF">Ga0061065_105174</name>
</gene>
<reference evidence="3" key="1">
    <citation type="submission" date="2015-08" db="EMBL/GenBank/DDBJ databases">
        <authorList>
            <person name="Varghese N."/>
        </authorList>
    </citation>
    <scope>NUCLEOTIDE SEQUENCE [LARGE SCALE GENOMIC DNA]</scope>
    <source>
        <strain evidence="3">JCM 18476</strain>
    </source>
</reference>
<dbReference type="EMBL" id="CYHG01000005">
    <property type="protein sequence ID" value="CUB04082.1"/>
    <property type="molecule type" value="Genomic_DNA"/>
</dbReference>
<dbReference type="InterPro" id="IPR036388">
    <property type="entry name" value="WH-like_DNA-bd_sf"/>
</dbReference>
<name>A0A0K6ILA5_9GAMM</name>
<dbReference type="Gene3D" id="1.10.10.10">
    <property type="entry name" value="Winged helix-like DNA-binding domain superfamily/Winged helix DNA-binding domain"/>
    <property type="match status" value="1"/>
</dbReference>
<dbReference type="Proteomes" id="UP000182769">
    <property type="component" value="Unassembled WGS sequence"/>
</dbReference>
<keyword evidence="3" id="KW-1185">Reference proteome</keyword>
<organism evidence="2 3">
    <name type="scientific">Marinomonas fungiae</name>
    <dbReference type="NCBI Taxonomy" id="1137284"/>
    <lineage>
        <taxon>Bacteria</taxon>
        <taxon>Pseudomonadati</taxon>
        <taxon>Pseudomonadota</taxon>
        <taxon>Gammaproteobacteria</taxon>
        <taxon>Oceanospirillales</taxon>
        <taxon>Oceanospirillaceae</taxon>
        <taxon>Marinomonas</taxon>
    </lineage>
</organism>
<evidence type="ECO:0000313" key="2">
    <source>
        <dbReference type="EMBL" id="CUB04082.1"/>
    </source>
</evidence>